<gene>
    <name evidence="3" type="primary">bdhA_2</name>
    <name evidence="3" type="ORF">CNLFYP112_02451</name>
</gene>
<keyword evidence="1 3" id="KW-0560">Oxidoreductase</keyword>
<feature type="domain" description="Alcohol dehydrogenase iron-type/glycerol dehydrogenase GldA" evidence="2">
    <location>
        <begin position="8"/>
        <end position="66"/>
    </location>
</feature>
<accession>A0A6N2V167</accession>
<sequence length="81" mass="9432">MEFTYYNPVKLFHGATKIGEVAEEVKSFGDKVLLITGGESFHKNGYFDKLKTELEEKNVQIYEISGNRKHSFPLFVRAWSW</sequence>
<dbReference type="InterPro" id="IPR001670">
    <property type="entry name" value="ADH_Fe/GldA"/>
</dbReference>
<evidence type="ECO:0000313" key="3">
    <source>
        <dbReference type="EMBL" id="VYT24455.1"/>
    </source>
</evidence>
<reference evidence="3" key="1">
    <citation type="submission" date="2019-11" db="EMBL/GenBank/DDBJ databases">
        <authorList>
            <person name="Feng L."/>
        </authorList>
    </citation>
    <scope>NUCLEOTIDE SEQUENCE</scope>
    <source>
        <strain evidence="3">CnexileLFYP112</strain>
    </source>
</reference>
<dbReference type="EMBL" id="CACRTG010000021">
    <property type="protein sequence ID" value="VYT24455.1"/>
    <property type="molecule type" value="Genomic_DNA"/>
</dbReference>
<organism evidence="3">
    <name type="scientific">[Clostridium] nexile</name>
    <dbReference type="NCBI Taxonomy" id="29361"/>
    <lineage>
        <taxon>Bacteria</taxon>
        <taxon>Bacillati</taxon>
        <taxon>Bacillota</taxon>
        <taxon>Clostridia</taxon>
        <taxon>Lachnospirales</taxon>
        <taxon>Lachnospiraceae</taxon>
        <taxon>Tyzzerella</taxon>
    </lineage>
</organism>
<protein>
    <submittedName>
        <fullName evidence="3">NADH-dependent butanol dehydrogenase A</fullName>
        <ecNumber evidence="3">1.1.1.-</ecNumber>
    </submittedName>
</protein>
<proteinExistence type="predicted"/>
<dbReference type="Gene3D" id="3.40.50.1970">
    <property type="match status" value="1"/>
</dbReference>
<dbReference type="AlphaFoldDB" id="A0A6N2V167"/>
<evidence type="ECO:0000259" key="2">
    <source>
        <dbReference type="Pfam" id="PF00465"/>
    </source>
</evidence>
<dbReference type="GO" id="GO:0046872">
    <property type="term" value="F:metal ion binding"/>
    <property type="evidence" value="ECO:0007669"/>
    <property type="project" value="InterPro"/>
</dbReference>
<name>A0A6N2V167_9FIRM</name>
<dbReference type="GO" id="GO:0016491">
    <property type="term" value="F:oxidoreductase activity"/>
    <property type="evidence" value="ECO:0007669"/>
    <property type="project" value="UniProtKB-KW"/>
</dbReference>
<evidence type="ECO:0000256" key="1">
    <source>
        <dbReference type="ARBA" id="ARBA00023002"/>
    </source>
</evidence>
<dbReference type="Pfam" id="PF00465">
    <property type="entry name" value="Fe-ADH"/>
    <property type="match status" value="1"/>
</dbReference>
<dbReference type="EC" id="1.1.1.-" evidence="3"/>
<dbReference type="SUPFAM" id="SSF56796">
    <property type="entry name" value="Dehydroquinate synthase-like"/>
    <property type="match status" value="1"/>
</dbReference>